<comment type="caution">
    <text evidence="6">The sequence shown here is derived from an EMBL/GenBank/DDBJ whole genome shotgun (WGS) entry which is preliminary data.</text>
</comment>
<dbReference type="Proteomes" id="UP000490922">
    <property type="component" value="Unassembled WGS sequence"/>
</dbReference>
<evidence type="ECO:0000256" key="4">
    <source>
        <dbReference type="SAM" id="Phobius"/>
    </source>
</evidence>
<dbReference type="AlphaFoldDB" id="A0A7J5AGT7"/>
<dbReference type="InterPro" id="IPR001173">
    <property type="entry name" value="Glyco_trans_2-like"/>
</dbReference>
<dbReference type="OrthoDB" id="9805625at2"/>
<gene>
    <name evidence="6" type="ORF">F6464_05485</name>
</gene>
<keyword evidence="4" id="KW-1133">Transmembrane helix</keyword>
<dbReference type="SUPFAM" id="SSF53448">
    <property type="entry name" value="Nucleotide-diphospho-sugar transferases"/>
    <property type="match status" value="1"/>
</dbReference>
<protein>
    <submittedName>
        <fullName evidence="6">Glycosyltransferase</fullName>
    </submittedName>
</protein>
<evidence type="ECO:0000313" key="6">
    <source>
        <dbReference type="EMBL" id="KAB1156804.1"/>
    </source>
</evidence>
<dbReference type="Pfam" id="PF00535">
    <property type="entry name" value="Glycos_transf_2"/>
    <property type="match status" value="1"/>
</dbReference>
<keyword evidence="4" id="KW-0812">Transmembrane</keyword>
<dbReference type="Gene3D" id="3.90.550.10">
    <property type="entry name" value="Spore Coat Polysaccharide Biosynthesis Protein SpsA, Chain A"/>
    <property type="match status" value="1"/>
</dbReference>
<accession>A0A7J5AGT7</accession>
<keyword evidence="2" id="KW-0328">Glycosyltransferase</keyword>
<feature type="transmembrane region" description="Helical" evidence="4">
    <location>
        <begin position="309"/>
        <end position="327"/>
    </location>
</feature>
<evidence type="ECO:0000256" key="1">
    <source>
        <dbReference type="ARBA" id="ARBA00006739"/>
    </source>
</evidence>
<keyword evidence="4" id="KW-0472">Membrane</keyword>
<dbReference type="EMBL" id="WAEM01000002">
    <property type="protein sequence ID" value="KAB1156804.1"/>
    <property type="molecule type" value="Genomic_DNA"/>
</dbReference>
<dbReference type="CDD" id="cd04192">
    <property type="entry name" value="GT_2_like_e"/>
    <property type="match status" value="1"/>
</dbReference>
<feature type="domain" description="Glycosyltransferase 2-like" evidence="5">
    <location>
        <begin position="42"/>
        <end position="211"/>
    </location>
</feature>
<feature type="transmembrane region" description="Helical" evidence="4">
    <location>
        <begin position="284"/>
        <end position="302"/>
    </location>
</feature>
<evidence type="ECO:0000313" key="7">
    <source>
        <dbReference type="Proteomes" id="UP000490922"/>
    </source>
</evidence>
<dbReference type="GO" id="GO:0016757">
    <property type="term" value="F:glycosyltransferase activity"/>
    <property type="evidence" value="ECO:0007669"/>
    <property type="project" value="UniProtKB-KW"/>
</dbReference>
<reference evidence="6 7" key="1">
    <citation type="submission" date="2019-09" db="EMBL/GenBank/DDBJ databases">
        <title>Flavobacterium sp. nov., isolated from glacier ice.</title>
        <authorList>
            <person name="Liu Q."/>
        </authorList>
    </citation>
    <scope>NUCLEOTIDE SEQUENCE [LARGE SCALE GENOMIC DNA]</scope>
    <source>
        <strain evidence="6 7">NBRC 112527</strain>
    </source>
</reference>
<keyword evidence="3 6" id="KW-0808">Transferase</keyword>
<dbReference type="PANTHER" id="PTHR43630">
    <property type="entry name" value="POLY-BETA-1,6-N-ACETYL-D-GLUCOSAMINE SYNTHASE"/>
    <property type="match status" value="1"/>
</dbReference>
<proteinExistence type="inferred from homology"/>
<keyword evidence="7" id="KW-1185">Reference proteome</keyword>
<sequence>MILFLSLILFVYVLTIGHLIYGFDKIPLYKNTDSNPKTFFAIVVPFRNESTNLPKLLESFKNLKYPKTLFEIIFIDDFSEDDSVKQIYNWRMENGVFHTTLLENLRISNSPKKDAITRAIPIIKNEWIVTTDADCVVPVNWLLILDNYIQNHDVEMIVGSVVYECKKTFLHHFQYLDLMSLQGTTIGSFGLGLGFMCNGANFCYTKSLFKELNGFIGNNTISSGDDVFLVQKAMGENPEKVHYLKSKLNIVSTKPMNDWKSLFHQRVRWASKTGLYQSVFGKDLAAIVLVSNLSLVIGYLFCAFGLSSWQYCAVLFVIKFAFDFILLKKANSFFTKKRMRYLILSSLLYPFFCVGVALFSLLGKYEWKGRRAKY</sequence>
<dbReference type="PANTHER" id="PTHR43630:SF1">
    <property type="entry name" value="POLY-BETA-1,6-N-ACETYL-D-GLUCOSAMINE SYNTHASE"/>
    <property type="match status" value="1"/>
</dbReference>
<comment type="similarity">
    <text evidence="1">Belongs to the glycosyltransferase 2 family.</text>
</comment>
<feature type="transmembrane region" description="Helical" evidence="4">
    <location>
        <begin position="339"/>
        <end position="363"/>
    </location>
</feature>
<dbReference type="InterPro" id="IPR029044">
    <property type="entry name" value="Nucleotide-diphossugar_trans"/>
</dbReference>
<evidence type="ECO:0000256" key="3">
    <source>
        <dbReference type="ARBA" id="ARBA00022679"/>
    </source>
</evidence>
<name>A0A7J5AGT7_9FLAO</name>
<evidence type="ECO:0000256" key="2">
    <source>
        <dbReference type="ARBA" id="ARBA00022676"/>
    </source>
</evidence>
<evidence type="ECO:0000259" key="5">
    <source>
        <dbReference type="Pfam" id="PF00535"/>
    </source>
</evidence>
<organism evidence="6 7">
    <name type="scientific">Flavobacterium luteum</name>
    <dbReference type="NCBI Taxonomy" id="2026654"/>
    <lineage>
        <taxon>Bacteria</taxon>
        <taxon>Pseudomonadati</taxon>
        <taxon>Bacteroidota</taxon>
        <taxon>Flavobacteriia</taxon>
        <taxon>Flavobacteriales</taxon>
        <taxon>Flavobacteriaceae</taxon>
        <taxon>Flavobacterium</taxon>
    </lineage>
</organism>